<reference evidence="1" key="1">
    <citation type="submission" date="2021-06" db="EMBL/GenBank/DDBJ databases">
        <title>Genome sequence of Cutibacterium modestum strain KB17-24694.</title>
        <authorList>
            <person name="Dekio I."/>
            <person name="Asahina A."/>
            <person name="Nishida M."/>
        </authorList>
    </citation>
    <scope>NUCLEOTIDE SEQUENCE</scope>
    <source>
        <strain evidence="1">KB17-24694</strain>
    </source>
</reference>
<gene>
    <name evidence="1" type="ORF">KB1_20440</name>
</gene>
<accession>A0AAD1KRV4</accession>
<proteinExistence type="predicted"/>
<dbReference type="AlphaFoldDB" id="A0AAD1KRV4"/>
<dbReference type="EMBL" id="AP024747">
    <property type="protein sequence ID" value="BCY26054.1"/>
    <property type="molecule type" value="Genomic_DNA"/>
</dbReference>
<name>A0AAD1KRV4_9ACTN</name>
<protein>
    <submittedName>
        <fullName evidence="1">Uncharacterized protein</fullName>
    </submittedName>
</protein>
<organism evidence="1 2">
    <name type="scientific">Cutibacterium modestum</name>
    <dbReference type="NCBI Taxonomy" id="2559073"/>
    <lineage>
        <taxon>Bacteria</taxon>
        <taxon>Bacillati</taxon>
        <taxon>Actinomycetota</taxon>
        <taxon>Actinomycetes</taxon>
        <taxon>Propionibacteriales</taxon>
        <taxon>Propionibacteriaceae</taxon>
        <taxon>Cutibacterium</taxon>
    </lineage>
</organism>
<evidence type="ECO:0000313" key="2">
    <source>
        <dbReference type="Proteomes" id="UP000825072"/>
    </source>
</evidence>
<dbReference type="Proteomes" id="UP000825072">
    <property type="component" value="Chromosome 1"/>
</dbReference>
<evidence type="ECO:0000313" key="1">
    <source>
        <dbReference type="EMBL" id="BCY26054.1"/>
    </source>
</evidence>
<sequence length="61" mass="6730">MCLELKKNNIFKSKLIANQAAVDRYRPRATQALIFEITEGRSLGVLISSSTEPPSGNGKHE</sequence>